<name>A0A521DS68_9SPHI</name>
<keyword evidence="2" id="KW-1185">Reference proteome</keyword>
<protein>
    <submittedName>
        <fullName evidence="1">Uncharacterized protein</fullName>
    </submittedName>
</protein>
<dbReference type="EMBL" id="FXTN01000006">
    <property type="protein sequence ID" value="SMO74547.1"/>
    <property type="molecule type" value="Genomic_DNA"/>
</dbReference>
<gene>
    <name evidence="1" type="ORF">SAMN06265348_106125</name>
</gene>
<dbReference type="AlphaFoldDB" id="A0A521DS68"/>
<proteinExistence type="predicted"/>
<evidence type="ECO:0000313" key="1">
    <source>
        <dbReference type="EMBL" id="SMO74547.1"/>
    </source>
</evidence>
<dbReference type="Proteomes" id="UP000320300">
    <property type="component" value="Unassembled WGS sequence"/>
</dbReference>
<accession>A0A521DS68</accession>
<sequence>MAKEIQLNSTITCPSCGYKKEEVMPTDACQYFYECESCKAQIKPNLGDCCVFCSFGTVPCPPIQEGSSCCS</sequence>
<dbReference type="NCBIfam" id="NF041374">
    <property type="entry name" value="GDCCVxC"/>
    <property type="match status" value="1"/>
</dbReference>
<evidence type="ECO:0000313" key="2">
    <source>
        <dbReference type="Proteomes" id="UP000320300"/>
    </source>
</evidence>
<reference evidence="1 2" key="1">
    <citation type="submission" date="2017-05" db="EMBL/GenBank/DDBJ databases">
        <authorList>
            <person name="Varghese N."/>
            <person name="Submissions S."/>
        </authorList>
    </citation>
    <scope>NUCLEOTIDE SEQUENCE [LARGE SCALE GENOMIC DNA]</scope>
    <source>
        <strain evidence="1 2">DSM 19036</strain>
    </source>
</reference>
<dbReference type="RefSeq" id="WP_082489586.1">
    <property type="nucleotide sequence ID" value="NZ_CBCSJO010000006.1"/>
</dbReference>
<organism evidence="1 2">
    <name type="scientific">Pedobacter westerhofensis</name>
    <dbReference type="NCBI Taxonomy" id="425512"/>
    <lineage>
        <taxon>Bacteria</taxon>
        <taxon>Pseudomonadati</taxon>
        <taxon>Bacteroidota</taxon>
        <taxon>Sphingobacteriia</taxon>
        <taxon>Sphingobacteriales</taxon>
        <taxon>Sphingobacteriaceae</taxon>
        <taxon>Pedobacter</taxon>
    </lineage>
</organism>
<dbReference type="InterPro" id="IPR047677">
    <property type="entry name" value="GDCCVxC"/>
</dbReference>
<dbReference type="OrthoDB" id="332228at2"/>